<comment type="caution">
    <text evidence="11">The sequence shown here is derived from an EMBL/GenBank/DDBJ whole genome shotgun (WGS) entry which is preliminary data.</text>
</comment>
<evidence type="ECO:0000256" key="9">
    <source>
        <dbReference type="SAM" id="Phobius"/>
    </source>
</evidence>
<feature type="transmembrane region" description="Helical" evidence="9">
    <location>
        <begin position="212"/>
        <end position="238"/>
    </location>
</feature>
<feature type="transmembrane region" description="Helical" evidence="9">
    <location>
        <begin position="78"/>
        <end position="101"/>
    </location>
</feature>
<evidence type="ECO:0000256" key="7">
    <source>
        <dbReference type="ARBA" id="ARBA00023136"/>
    </source>
</evidence>
<evidence type="ECO:0000256" key="8">
    <source>
        <dbReference type="PIRNR" id="PIRNR006351"/>
    </source>
</evidence>
<name>A0ABU4QN92_9ENTR</name>
<gene>
    <name evidence="11" type="ORF">SIK69_10900</name>
</gene>
<evidence type="ECO:0000313" key="11">
    <source>
        <dbReference type="EMBL" id="MDX6040693.1"/>
    </source>
</evidence>
<evidence type="ECO:0000259" key="10">
    <source>
        <dbReference type="PROSITE" id="PS51105"/>
    </source>
</evidence>
<evidence type="ECO:0000256" key="5">
    <source>
        <dbReference type="ARBA" id="ARBA00022692"/>
    </source>
</evidence>
<evidence type="ECO:0000256" key="3">
    <source>
        <dbReference type="ARBA" id="ARBA00022475"/>
    </source>
</evidence>
<feature type="transmembrane region" description="Helical" evidence="9">
    <location>
        <begin position="179"/>
        <end position="200"/>
    </location>
</feature>
<dbReference type="RefSeq" id="WP_319786084.1">
    <property type="nucleotide sequence ID" value="NZ_JAWXRD010000029.1"/>
</dbReference>
<keyword evidence="2 8" id="KW-0813">Transport</keyword>
<organism evidence="11 12">
    <name type="scientific">Scandinavium lactucae</name>
    <dbReference type="NCBI Taxonomy" id="3095028"/>
    <lineage>
        <taxon>Bacteria</taxon>
        <taxon>Pseudomonadati</taxon>
        <taxon>Pseudomonadota</taxon>
        <taxon>Gammaproteobacteria</taxon>
        <taxon>Enterobacterales</taxon>
        <taxon>Enterobacteriaceae</taxon>
        <taxon>Scandinavium</taxon>
    </lineage>
</organism>
<sequence>METKPLNVIAEELINRLAGPLIKVGNVPAVAAVRDGLIATIPLIIIGSLFLLTSMLGQNNTFSELAILPALSPYSSKFVVFFSMTMNFIALYAALAIGLIYARNLNIDVIGAALLALASFFLFNFNSVEAGLDSRMFSATGLFTAIVSSLLSVKCYSIFIKRKITIRMPEGVPPNVINAFVALIPYFLILSAFWFIRSILDFNFSSTINEALIPILNASDSIIVFTIIKFITLLLWAIGMHGDNMMSPLVSPMTYRWVAENAQAVSQGVPLNQLPHIWTTVVERISMWPASVWSVLALMWFSRLKQAKTLAIIATPAAIFTIVEPVIFGLPLVLNPFLIIPFVLSGTISSLITYTAFSLEWINRVFVELPWATPPFISGYIATGGDWMALVLIVVNFLLGLIIYYPFWKAYERSQLAENNLS</sequence>
<evidence type="ECO:0000313" key="12">
    <source>
        <dbReference type="Proteomes" id="UP001275664"/>
    </source>
</evidence>
<comment type="function">
    <text evidence="8">The phosphoenolpyruvate-dependent sugar phosphotransferase system (PTS), a major carbohydrate active -transport system, catalyzes the phosphorylation of incoming sugar substrates concomitant with their translocation across the cell membrane.</text>
</comment>
<feature type="transmembrane region" description="Helical" evidence="9">
    <location>
        <begin position="107"/>
        <end position="125"/>
    </location>
</feature>
<keyword evidence="6 9" id="KW-1133">Transmembrane helix</keyword>
<dbReference type="PANTHER" id="PTHR33989">
    <property type="match status" value="1"/>
</dbReference>
<dbReference type="InterPro" id="IPR004501">
    <property type="entry name" value="PTS_EIIC_3"/>
</dbReference>
<dbReference type="EMBL" id="JAWXRD010000029">
    <property type="protein sequence ID" value="MDX6040693.1"/>
    <property type="molecule type" value="Genomic_DNA"/>
</dbReference>
<feature type="domain" description="PTS EIIC type-3" evidence="10">
    <location>
        <begin position="13"/>
        <end position="407"/>
    </location>
</feature>
<dbReference type="InterPro" id="IPR003352">
    <property type="entry name" value="PTS_EIIC"/>
</dbReference>
<dbReference type="PROSITE" id="PS51105">
    <property type="entry name" value="PTS_EIIC_TYPE_3"/>
    <property type="match status" value="1"/>
</dbReference>
<accession>A0ABU4QN92</accession>
<feature type="transmembrane region" description="Helical" evidence="9">
    <location>
        <begin position="137"/>
        <end position="159"/>
    </location>
</feature>
<keyword evidence="3 8" id="KW-1003">Cell membrane</keyword>
<evidence type="ECO:0000256" key="4">
    <source>
        <dbReference type="ARBA" id="ARBA00022597"/>
    </source>
</evidence>
<evidence type="ECO:0000256" key="1">
    <source>
        <dbReference type="ARBA" id="ARBA00004651"/>
    </source>
</evidence>
<dbReference type="Proteomes" id="UP001275664">
    <property type="component" value="Unassembled WGS sequence"/>
</dbReference>
<keyword evidence="12" id="KW-1185">Reference proteome</keyword>
<evidence type="ECO:0000256" key="2">
    <source>
        <dbReference type="ARBA" id="ARBA00022448"/>
    </source>
</evidence>
<feature type="transmembrane region" description="Helical" evidence="9">
    <location>
        <begin position="37"/>
        <end position="57"/>
    </location>
</feature>
<reference evidence="11 12" key="1">
    <citation type="submission" date="2023-11" db="EMBL/GenBank/DDBJ databases">
        <title>Scandinavium wanjuensis sp. nov., isolated from lettuce South Korea.</title>
        <authorList>
            <person name="Park J."/>
            <person name="Park S."/>
            <person name="Oh K.K."/>
            <person name="Cho G.S."/>
            <person name="Franz C.M.A.P."/>
        </authorList>
    </citation>
    <scope>NUCLEOTIDE SEQUENCE [LARGE SCALE GENOMIC DNA]</scope>
    <source>
        <strain evidence="11 12">V105_6</strain>
    </source>
</reference>
<evidence type="ECO:0000256" key="6">
    <source>
        <dbReference type="ARBA" id="ARBA00022989"/>
    </source>
</evidence>
<keyword evidence="5 9" id="KW-0812">Transmembrane</keyword>
<feature type="transmembrane region" description="Helical" evidence="9">
    <location>
        <begin position="309"/>
        <end position="328"/>
    </location>
</feature>
<dbReference type="NCBIfam" id="TIGR00410">
    <property type="entry name" value="lacE"/>
    <property type="match status" value="1"/>
</dbReference>
<comment type="subcellular location">
    <subcellularLocation>
        <location evidence="1">Cell membrane</location>
        <topology evidence="1">Multi-pass membrane protein</topology>
    </subcellularLocation>
</comment>
<dbReference type="Pfam" id="PF02378">
    <property type="entry name" value="PTS_EIIC"/>
    <property type="match status" value="1"/>
</dbReference>
<dbReference type="PIRSF" id="PIRSF006351">
    <property type="entry name" value="PTS_EIIC-Cellobiose"/>
    <property type="match status" value="1"/>
</dbReference>
<proteinExistence type="predicted"/>
<feature type="transmembrane region" description="Helical" evidence="9">
    <location>
        <begin position="387"/>
        <end position="407"/>
    </location>
</feature>
<keyword evidence="4 8" id="KW-0762">Sugar transport</keyword>
<feature type="transmembrane region" description="Helical" evidence="9">
    <location>
        <begin position="334"/>
        <end position="354"/>
    </location>
</feature>
<dbReference type="PANTHER" id="PTHR33989:SF4">
    <property type="entry name" value="PTS SYSTEM N,N'-DIACETYLCHITOBIOSE-SPECIFIC EIIC COMPONENT"/>
    <property type="match status" value="1"/>
</dbReference>
<dbReference type="InterPro" id="IPR051088">
    <property type="entry name" value="PTS_Sugar-EIIC/EIIB"/>
</dbReference>
<keyword evidence="7 8" id="KW-0472">Membrane</keyword>
<protein>
    <recommendedName>
        <fullName evidence="8">Permease IIC component</fullName>
    </recommendedName>
</protein>
<dbReference type="InterPro" id="IPR004796">
    <property type="entry name" value="PTS_IIC_cello"/>
</dbReference>